<evidence type="ECO:0000259" key="1">
    <source>
        <dbReference type="Pfam" id="PF01551"/>
    </source>
</evidence>
<dbReference type="EC" id="3.4.-.-" evidence="2"/>
<dbReference type="CDD" id="cd12797">
    <property type="entry name" value="M23_peptidase"/>
    <property type="match status" value="1"/>
</dbReference>
<dbReference type="Gene3D" id="2.70.70.10">
    <property type="entry name" value="Glucose Permease (Domain IIA)"/>
    <property type="match status" value="1"/>
</dbReference>
<protein>
    <submittedName>
        <fullName evidence="2">M23 family metallopeptidase</fullName>
        <ecNumber evidence="2">3.4.-.-</ecNumber>
    </submittedName>
</protein>
<evidence type="ECO:0000313" key="3">
    <source>
        <dbReference type="Proteomes" id="UP001597468"/>
    </source>
</evidence>
<feature type="domain" description="M23ase beta-sheet core" evidence="1">
    <location>
        <begin position="145"/>
        <end position="241"/>
    </location>
</feature>
<dbReference type="InterPro" id="IPR011055">
    <property type="entry name" value="Dup_hybrid_motif"/>
</dbReference>
<dbReference type="EMBL" id="JBHULT010000008">
    <property type="protein sequence ID" value="MFD2518045.1"/>
    <property type="molecule type" value="Genomic_DNA"/>
</dbReference>
<accession>A0ABW5J0Q2</accession>
<keyword evidence="3" id="KW-1185">Reference proteome</keyword>
<dbReference type="PROSITE" id="PS51257">
    <property type="entry name" value="PROKAR_LIPOPROTEIN"/>
    <property type="match status" value="1"/>
</dbReference>
<reference evidence="3" key="1">
    <citation type="journal article" date="2019" name="Int. J. Syst. Evol. Microbiol.">
        <title>The Global Catalogue of Microorganisms (GCM) 10K type strain sequencing project: providing services to taxonomists for standard genome sequencing and annotation.</title>
        <authorList>
            <consortium name="The Broad Institute Genomics Platform"/>
            <consortium name="The Broad Institute Genome Sequencing Center for Infectious Disease"/>
            <person name="Wu L."/>
            <person name="Ma J."/>
        </authorList>
    </citation>
    <scope>NUCLEOTIDE SEQUENCE [LARGE SCALE GENOMIC DNA]</scope>
    <source>
        <strain evidence="3">KCTC 42585</strain>
    </source>
</reference>
<dbReference type="PANTHER" id="PTHR21666">
    <property type="entry name" value="PEPTIDASE-RELATED"/>
    <property type="match status" value="1"/>
</dbReference>
<dbReference type="Proteomes" id="UP001597468">
    <property type="component" value="Unassembled WGS sequence"/>
</dbReference>
<dbReference type="PANTHER" id="PTHR21666:SF270">
    <property type="entry name" value="MUREIN HYDROLASE ACTIVATOR ENVC"/>
    <property type="match status" value="1"/>
</dbReference>
<dbReference type="SUPFAM" id="SSF51261">
    <property type="entry name" value="Duplicated hybrid motif"/>
    <property type="match status" value="1"/>
</dbReference>
<gene>
    <name evidence="2" type="ORF">ACFSTG_09085</name>
</gene>
<sequence>MQAKAIKGFTSIFLLLLLIIMGCGPRLPKKALERTKQVKISYGKTDSELNIALTNLLKCPTRIIINSSKDLPWKIIQLKPQQDTVLNITWREAIPEISFGAEYGDPSIPVKDVPIEFPVSRKRDIRILQGYYGSLSHHQDMSKFALDFSLPVGDTLYAATSGYVVEVVEGYKDGANEESWIEFGNKILFYNSASNRFFLYSHLVQKGSFVSPGEYIEAGQPIGLSGNTGYSSKPHLHFAVLIADKLPGGLTSVPFDFVGGYKGEQFRTNSVLPKQ</sequence>
<comment type="caution">
    <text evidence="2">The sequence shown here is derived from an EMBL/GenBank/DDBJ whole genome shotgun (WGS) entry which is preliminary data.</text>
</comment>
<organism evidence="2 3">
    <name type="scientific">Salinimicrobium flavum</name>
    <dbReference type="NCBI Taxonomy" id="1737065"/>
    <lineage>
        <taxon>Bacteria</taxon>
        <taxon>Pseudomonadati</taxon>
        <taxon>Bacteroidota</taxon>
        <taxon>Flavobacteriia</taxon>
        <taxon>Flavobacteriales</taxon>
        <taxon>Flavobacteriaceae</taxon>
        <taxon>Salinimicrobium</taxon>
    </lineage>
</organism>
<keyword evidence="2" id="KW-0378">Hydrolase</keyword>
<name>A0ABW5J0Q2_9FLAO</name>
<dbReference type="InterPro" id="IPR016047">
    <property type="entry name" value="M23ase_b-sheet_dom"/>
</dbReference>
<dbReference type="Pfam" id="PF01551">
    <property type="entry name" value="Peptidase_M23"/>
    <property type="match status" value="1"/>
</dbReference>
<proteinExistence type="predicted"/>
<evidence type="ECO:0000313" key="2">
    <source>
        <dbReference type="EMBL" id="MFD2518045.1"/>
    </source>
</evidence>
<dbReference type="InterPro" id="IPR050570">
    <property type="entry name" value="Cell_wall_metabolism_enzyme"/>
</dbReference>
<dbReference type="GO" id="GO:0016787">
    <property type="term" value="F:hydrolase activity"/>
    <property type="evidence" value="ECO:0007669"/>
    <property type="project" value="UniProtKB-KW"/>
</dbReference>